<dbReference type="AlphaFoldDB" id="A0A0B8Q3Y9"/>
<sequence>MQPELCFGLDREKAEKYFGTWLIDLKHRKPFNVALVALDNNLARITCSVLSTKKLFEIRA</sequence>
<reference evidence="1 2" key="1">
    <citation type="submission" date="2015-01" db="EMBL/GenBank/DDBJ databases">
        <title>Vibrio sp. C94 JCM 19241 whole genome shotgun sequence.</title>
        <authorList>
            <person name="Sawabe T."/>
            <person name="Meirelles P."/>
            <person name="Feng G."/>
            <person name="Sayaka M."/>
            <person name="Hattori M."/>
            <person name="Ohkuma M."/>
        </authorList>
    </citation>
    <scope>NUCLEOTIDE SEQUENCE [LARGE SCALE GENOMIC DNA]</scope>
    <source>
        <strain evidence="2">JCM 19241</strain>
    </source>
</reference>
<proteinExistence type="predicted"/>
<comment type="caution">
    <text evidence="1">The sequence shown here is derived from an EMBL/GenBank/DDBJ whole genome shotgun (WGS) entry which is preliminary data.</text>
</comment>
<dbReference type="EMBL" id="BBSC01000001">
    <property type="protein sequence ID" value="GAM73246.1"/>
    <property type="molecule type" value="Genomic_DNA"/>
</dbReference>
<evidence type="ECO:0000313" key="1">
    <source>
        <dbReference type="EMBL" id="GAM73246.1"/>
    </source>
</evidence>
<accession>A0A0B8Q3Y9</accession>
<protein>
    <submittedName>
        <fullName evidence="1">Uncharacterized protein</fullName>
    </submittedName>
</protein>
<evidence type="ECO:0000313" key="2">
    <source>
        <dbReference type="Proteomes" id="UP000031666"/>
    </source>
</evidence>
<gene>
    <name evidence="1" type="ORF">JCM19241_2701</name>
</gene>
<reference evidence="1 2" key="2">
    <citation type="submission" date="2015-01" db="EMBL/GenBank/DDBJ databases">
        <authorList>
            <consortium name="NBRP consortium"/>
            <person name="Sawabe T."/>
            <person name="Meirelles P."/>
            <person name="Feng G."/>
            <person name="Sayaka M."/>
            <person name="Hattori M."/>
            <person name="Ohkuma M."/>
        </authorList>
    </citation>
    <scope>NUCLEOTIDE SEQUENCE [LARGE SCALE GENOMIC DNA]</scope>
    <source>
        <strain evidence="2">JCM 19241</strain>
    </source>
</reference>
<name>A0A0B8Q3Y9_9VIBR</name>
<organism evidence="1 2">
    <name type="scientific">Vibrio ishigakensis</name>
    <dbReference type="NCBI Taxonomy" id="1481914"/>
    <lineage>
        <taxon>Bacteria</taxon>
        <taxon>Pseudomonadati</taxon>
        <taxon>Pseudomonadota</taxon>
        <taxon>Gammaproteobacteria</taxon>
        <taxon>Vibrionales</taxon>
        <taxon>Vibrionaceae</taxon>
        <taxon>Vibrio</taxon>
    </lineage>
</organism>
<dbReference type="STRING" id="1481914.JCM19241_2701"/>
<dbReference type="Proteomes" id="UP000031666">
    <property type="component" value="Unassembled WGS sequence"/>
</dbReference>